<evidence type="ECO:0000256" key="1">
    <source>
        <dbReference type="SAM" id="MobiDB-lite"/>
    </source>
</evidence>
<organism evidence="2 3">
    <name type="scientific">Volvox africanus</name>
    <dbReference type="NCBI Taxonomy" id="51714"/>
    <lineage>
        <taxon>Eukaryota</taxon>
        <taxon>Viridiplantae</taxon>
        <taxon>Chlorophyta</taxon>
        <taxon>core chlorophytes</taxon>
        <taxon>Chlorophyceae</taxon>
        <taxon>CS clade</taxon>
        <taxon>Chlamydomonadales</taxon>
        <taxon>Volvocaceae</taxon>
        <taxon>Volvox</taxon>
    </lineage>
</organism>
<protein>
    <recommendedName>
        <fullName evidence="4">CCHC-type domain-containing protein</fullName>
    </recommendedName>
</protein>
<keyword evidence="3" id="KW-1185">Reference proteome</keyword>
<comment type="caution">
    <text evidence="2">The sequence shown here is derived from an EMBL/GenBank/DDBJ whole genome shotgun (WGS) entry which is preliminary data.</text>
</comment>
<name>A0ABQ5RXA7_9CHLO</name>
<evidence type="ECO:0008006" key="4">
    <source>
        <dbReference type="Google" id="ProtNLM"/>
    </source>
</evidence>
<dbReference type="Proteomes" id="UP001165090">
    <property type="component" value="Unassembled WGS sequence"/>
</dbReference>
<gene>
    <name evidence="2" type="ORF">VaNZ11_004808</name>
</gene>
<dbReference type="EMBL" id="BSDZ01000011">
    <property type="protein sequence ID" value="GLI62215.1"/>
    <property type="molecule type" value="Genomic_DNA"/>
</dbReference>
<reference evidence="2 3" key="1">
    <citation type="journal article" date="2023" name="IScience">
        <title>Expanded male sex-determining region conserved during the evolution of homothallism in the green alga Volvox.</title>
        <authorList>
            <person name="Yamamoto K."/>
            <person name="Matsuzaki R."/>
            <person name="Mahakham W."/>
            <person name="Heman W."/>
            <person name="Sekimoto H."/>
            <person name="Kawachi M."/>
            <person name="Minakuchi Y."/>
            <person name="Toyoda A."/>
            <person name="Nozaki H."/>
        </authorList>
    </citation>
    <scope>NUCLEOTIDE SEQUENCE [LARGE SCALE GENOMIC DNA]</scope>
    <source>
        <strain evidence="2 3">NIES-4468</strain>
    </source>
</reference>
<feature type="compositionally biased region" description="Acidic residues" evidence="1">
    <location>
        <begin position="133"/>
        <end position="146"/>
    </location>
</feature>
<evidence type="ECO:0000313" key="2">
    <source>
        <dbReference type="EMBL" id="GLI62215.1"/>
    </source>
</evidence>
<evidence type="ECO:0000313" key="3">
    <source>
        <dbReference type="Proteomes" id="UP001165090"/>
    </source>
</evidence>
<proteinExistence type="predicted"/>
<sequence>MQASNLANAVSALAANTFQFVGRIAANASQANRWEWLSRLTQPPNAVVAGGIDLPNQPSPIPRQGGTASPEAPTSPIYAPSPFYVHGPAVVSNHLTPGAVDIPGMAPAAAATTCAAVAGTSSRPPGPPHTGHEDEDMACDDPDEETPAPPTKKPRAASVRPGITRHEDQPQQVKGAGKSKRGGGQQGRQLAPKGGHVQKKGPKQNLAEYLTTFKCTRREFHFRKQHGMCLRCGSDQHRVDSCPMLGAEKNKGKDH</sequence>
<feature type="region of interest" description="Disordered" evidence="1">
    <location>
        <begin position="116"/>
        <end position="205"/>
    </location>
</feature>
<accession>A0ABQ5RXA7</accession>
<feature type="region of interest" description="Disordered" evidence="1">
    <location>
        <begin position="52"/>
        <end position="75"/>
    </location>
</feature>